<feature type="region of interest" description="Disordered" evidence="1">
    <location>
        <begin position="200"/>
        <end position="320"/>
    </location>
</feature>
<gene>
    <name evidence="2" type="ORF">EKO04_004615</name>
</gene>
<evidence type="ECO:0000256" key="1">
    <source>
        <dbReference type="SAM" id="MobiDB-lite"/>
    </source>
</evidence>
<accession>A0A8H7J4Z8</accession>
<feature type="compositionally biased region" description="Low complexity" evidence="1">
    <location>
        <begin position="249"/>
        <end position="288"/>
    </location>
</feature>
<sequence length="573" mass="63890">MTSFIPGSLVLYREPGSGLPLWPSIYCTFDVAPKAFLRTRPSGYVSLVLKLAGMLSTSQLRWATTTDLHHFDPFAADEETKRSSPGLADAYTVALEALESGLDLGHWKAALESQDDSAIVIDSDDDLDSNEDMRLAMEMSIADLQPQRASIMPRPAVFQAKCSNASQSSFVQAPERSRLFPSLIPDQRQPLSLRRHAQTFSRFLKPTPSPPRRTTSFALSPRLSKRPGSPSPASSDDGPPSPPRRRKLSGSGRSSTRTDSYSFSSQSSNCIPSPTLLSSEDDSLLPLPGQKKRTAAIKPKSFGRVAENEGQHRKSSLVRQDSCASEIHFGDRPNASAAAVPNEDVIEEDLEESSQFVQVFVGPKVEDDPEADPERKQHRFQLMRCHVWGRPYFRNTLSAHSYLTPVGENTWELQHPRLPDILPEDFRIVAEFLSDGDFGHRQPQDEEKVAETFAQSISAWKTADLLSMDDLLDHIVEKMRKAQPWWDMVNVMAFACIVYQSEISLQAHDEMKALLSDYIADVFYVYIGDDHLSGHFTARLQQLPELGRDVFTKMAAQSSRRLPPQEEAALQSG</sequence>
<evidence type="ECO:0000313" key="2">
    <source>
        <dbReference type="EMBL" id="KAF9696989.1"/>
    </source>
</evidence>
<evidence type="ECO:0008006" key="4">
    <source>
        <dbReference type="Google" id="ProtNLM"/>
    </source>
</evidence>
<organism evidence="2 3">
    <name type="scientific">Ascochyta lentis</name>
    <dbReference type="NCBI Taxonomy" id="205686"/>
    <lineage>
        <taxon>Eukaryota</taxon>
        <taxon>Fungi</taxon>
        <taxon>Dikarya</taxon>
        <taxon>Ascomycota</taxon>
        <taxon>Pezizomycotina</taxon>
        <taxon>Dothideomycetes</taxon>
        <taxon>Pleosporomycetidae</taxon>
        <taxon>Pleosporales</taxon>
        <taxon>Pleosporineae</taxon>
        <taxon>Didymellaceae</taxon>
        <taxon>Ascochyta</taxon>
    </lineage>
</organism>
<reference evidence="2" key="2">
    <citation type="submission" date="2020-09" db="EMBL/GenBank/DDBJ databases">
        <title>Reference genome assembly for Australian Ascochyta lentis isolate Al4.</title>
        <authorList>
            <person name="Lee R.C."/>
            <person name="Farfan-Caceres L.M."/>
            <person name="Debler J.W."/>
            <person name="Williams A.H."/>
            <person name="Henares B.M."/>
        </authorList>
    </citation>
    <scope>NUCLEOTIDE SEQUENCE</scope>
    <source>
        <strain evidence="2">Al4</strain>
    </source>
</reference>
<name>A0A8H7J4Z8_9PLEO</name>
<dbReference type="AlphaFoldDB" id="A0A8H7J4Z8"/>
<dbReference type="EMBL" id="RZGK01000008">
    <property type="protein sequence ID" value="KAF9696989.1"/>
    <property type="molecule type" value="Genomic_DNA"/>
</dbReference>
<reference evidence="2" key="1">
    <citation type="submission" date="2018-12" db="EMBL/GenBank/DDBJ databases">
        <authorList>
            <person name="Syme R.A."/>
            <person name="Farfan-Caceres L."/>
            <person name="Lichtenzveig J."/>
        </authorList>
    </citation>
    <scope>NUCLEOTIDE SEQUENCE</scope>
    <source>
        <strain evidence="2">Al4</strain>
    </source>
</reference>
<feature type="compositionally biased region" description="Low complexity" evidence="1">
    <location>
        <begin position="226"/>
        <end position="238"/>
    </location>
</feature>
<comment type="caution">
    <text evidence="2">The sequence shown here is derived from an EMBL/GenBank/DDBJ whole genome shotgun (WGS) entry which is preliminary data.</text>
</comment>
<proteinExistence type="predicted"/>
<protein>
    <recommendedName>
        <fullName evidence="4">PWWP domain-containing protein</fullName>
    </recommendedName>
</protein>
<evidence type="ECO:0000313" key="3">
    <source>
        <dbReference type="Proteomes" id="UP000651452"/>
    </source>
</evidence>
<keyword evidence="3" id="KW-1185">Reference proteome</keyword>
<dbReference type="OrthoDB" id="3767798at2759"/>
<dbReference type="Proteomes" id="UP000651452">
    <property type="component" value="Unassembled WGS sequence"/>
</dbReference>